<feature type="region of interest" description="Disordered" evidence="1">
    <location>
        <begin position="1"/>
        <end position="84"/>
    </location>
</feature>
<keyword evidence="3" id="KW-1185">Reference proteome</keyword>
<dbReference type="EMBL" id="SPDV01000007">
    <property type="protein sequence ID" value="TFI59437.1"/>
    <property type="molecule type" value="Genomic_DNA"/>
</dbReference>
<accession>A0A4Y8ZVC9</accession>
<evidence type="ECO:0000313" key="3">
    <source>
        <dbReference type="Proteomes" id="UP000298213"/>
    </source>
</evidence>
<reference evidence="2 3" key="1">
    <citation type="submission" date="2019-03" db="EMBL/GenBank/DDBJ databases">
        <title>Genome sequence of Sphingomonas sp. 17J27-24.</title>
        <authorList>
            <person name="Kim M."/>
            <person name="Maeng S."/>
            <person name="Sathiyaraj S."/>
        </authorList>
    </citation>
    <scope>NUCLEOTIDE SEQUENCE [LARGE SCALE GENOMIC DNA]</scope>
    <source>
        <strain evidence="2 3">17J27-24</strain>
    </source>
</reference>
<comment type="caution">
    <text evidence="2">The sequence shown here is derived from an EMBL/GenBank/DDBJ whole genome shotgun (WGS) entry which is preliminary data.</text>
</comment>
<organism evidence="2 3">
    <name type="scientific">Sphingomonas parva</name>
    <dbReference type="NCBI Taxonomy" id="2555898"/>
    <lineage>
        <taxon>Bacteria</taxon>
        <taxon>Pseudomonadati</taxon>
        <taxon>Pseudomonadota</taxon>
        <taxon>Alphaproteobacteria</taxon>
        <taxon>Sphingomonadales</taxon>
        <taxon>Sphingomonadaceae</taxon>
        <taxon>Sphingomonas</taxon>
    </lineage>
</organism>
<evidence type="ECO:0000256" key="1">
    <source>
        <dbReference type="SAM" id="MobiDB-lite"/>
    </source>
</evidence>
<dbReference type="SUPFAM" id="SSF55021">
    <property type="entry name" value="ACT-like"/>
    <property type="match status" value="1"/>
</dbReference>
<evidence type="ECO:0008006" key="4">
    <source>
        <dbReference type="Google" id="ProtNLM"/>
    </source>
</evidence>
<dbReference type="OrthoDB" id="6198158at2"/>
<dbReference type="Pfam" id="PF13710">
    <property type="entry name" value="ACT_5"/>
    <property type="match status" value="1"/>
</dbReference>
<name>A0A4Y8ZVC9_9SPHN</name>
<dbReference type="InterPro" id="IPR045865">
    <property type="entry name" value="ACT-like_dom_sf"/>
</dbReference>
<dbReference type="AlphaFoldDB" id="A0A4Y8ZVC9"/>
<feature type="compositionally biased region" description="Basic and acidic residues" evidence="1">
    <location>
        <begin position="52"/>
        <end position="64"/>
    </location>
</feature>
<gene>
    <name evidence="2" type="ORF">E2493_04390</name>
</gene>
<evidence type="ECO:0000313" key="2">
    <source>
        <dbReference type="EMBL" id="TFI59437.1"/>
    </source>
</evidence>
<sequence>MAGTVLRGEFLGDRPQRQSGLRRSRPGVRDRGLHHRSSRRSSGGDRAAARHQRSDPLPRADRSARQRVAVGPAKQLERSDAGESQVTGQLTIDFDLHEGAVLRVLGLVERRGFEVRGIRMTEAADGRGALALDVRARDASRSLDTVAGQLQRLHDVRNVTCIQGVAQ</sequence>
<proteinExistence type="predicted"/>
<feature type="compositionally biased region" description="Basic residues" evidence="1">
    <location>
        <begin position="20"/>
        <end position="39"/>
    </location>
</feature>
<dbReference type="Proteomes" id="UP000298213">
    <property type="component" value="Unassembled WGS sequence"/>
</dbReference>
<protein>
    <recommendedName>
        <fullName evidence="4">ACT domain-containing protein</fullName>
    </recommendedName>
</protein>
<dbReference type="Gene3D" id="3.30.70.260">
    <property type="match status" value="1"/>
</dbReference>